<sequence>MNLKEIFYTIFSLWFGLFIAYIFWKIILKDLFYKIVLYRRGVVTIAELSYVLDSAIYVQYRPLFYMRFKFKISSGVVESPNIKVIINKEDIPLYHVGNKVKIKYDPKNLSNIKIVDNIL</sequence>
<keyword evidence="1" id="KW-0472">Membrane</keyword>
<evidence type="ECO:0000256" key="1">
    <source>
        <dbReference type="SAM" id="Phobius"/>
    </source>
</evidence>
<name>A0A3D3G2E8_ACIRA</name>
<evidence type="ECO:0000313" key="3">
    <source>
        <dbReference type="EMBL" id="TNX92936.1"/>
    </source>
</evidence>
<evidence type="ECO:0000313" key="4">
    <source>
        <dbReference type="Proteomes" id="UP000262257"/>
    </source>
</evidence>
<dbReference type="EMBL" id="DPXL01000122">
    <property type="protein sequence ID" value="HCM31737.1"/>
    <property type="molecule type" value="Genomic_DNA"/>
</dbReference>
<reference evidence="3 5" key="2">
    <citation type="submission" date="2019-06" db="EMBL/GenBank/DDBJ databases">
        <title>Genome of Acinetobacter radioresistens APH1, a phenol degrading strain.</title>
        <authorList>
            <person name="Liu Y."/>
        </authorList>
    </citation>
    <scope>NUCLEOTIDE SEQUENCE [LARGE SCALE GENOMIC DNA]</scope>
    <source>
        <strain evidence="3 5">APH1</strain>
    </source>
</reference>
<dbReference type="Proteomes" id="UP000314285">
    <property type="component" value="Unassembled WGS sequence"/>
</dbReference>
<evidence type="ECO:0008006" key="6">
    <source>
        <dbReference type="Google" id="ProtNLM"/>
    </source>
</evidence>
<keyword evidence="1" id="KW-1133">Transmembrane helix</keyword>
<dbReference type="Proteomes" id="UP000262257">
    <property type="component" value="Unassembled WGS sequence"/>
</dbReference>
<keyword evidence="1" id="KW-0812">Transmembrane</keyword>
<dbReference type="EMBL" id="VFBM01000003">
    <property type="protein sequence ID" value="TNX92936.1"/>
    <property type="molecule type" value="Genomic_DNA"/>
</dbReference>
<organism evidence="2 4">
    <name type="scientific">Acinetobacter radioresistens</name>
    <dbReference type="NCBI Taxonomy" id="40216"/>
    <lineage>
        <taxon>Bacteria</taxon>
        <taxon>Pseudomonadati</taxon>
        <taxon>Pseudomonadota</taxon>
        <taxon>Gammaproteobacteria</taxon>
        <taxon>Moraxellales</taxon>
        <taxon>Moraxellaceae</taxon>
        <taxon>Acinetobacter</taxon>
    </lineage>
</organism>
<dbReference type="AlphaFoldDB" id="A0A3D3G2E8"/>
<reference evidence="2 4" key="1">
    <citation type="journal article" date="2018" name="Nat. Biotechnol.">
        <title>A standardized bacterial taxonomy based on genome phylogeny substantially revises the tree of life.</title>
        <authorList>
            <person name="Parks D.H."/>
            <person name="Chuvochina M."/>
            <person name="Waite D.W."/>
            <person name="Rinke C."/>
            <person name="Skarshewski A."/>
            <person name="Chaumeil P.A."/>
            <person name="Hugenholtz P."/>
        </authorList>
    </citation>
    <scope>NUCLEOTIDE SEQUENCE [LARGE SCALE GENOMIC DNA]</scope>
    <source>
        <strain evidence="2">UBA10045</strain>
    </source>
</reference>
<gene>
    <name evidence="2" type="ORF">DIC32_09585</name>
    <name evidence="3" type="ORF">FHY67_05055</name>
</gene>
<comment type="caution">
    <text evidence="2">The sequence shown here is derived from an EMBL/GenBank/DDBJ whole genome shotgun (WGS) entry which is preliminary data.</text>
</comment>
<proteinExistence type="predicted"/>
<evidence type="ECO:0000313" key="5">
    <source>
        <dbReference type="Proteomes" id="UP000314285"/>
    </source>
</evidence>
<protein>
    <recommendedName>
        <fullName evidence="6">DUF3592 domain-containing protein</fullName>
    </recommendedName>
</protein>
<feature type="transmembrane region" description="Helical" evidence="1">
    <location>
        <begin position="6"/>
        <end position="24"/>
    </location>
</feature>
<accession>A0A3D3G2E8</accession>
<dbReference type="RefSeq" id="WP_005019135.1">
    <property type="nucleotide sequence ID" value="NZ_JBKJAK020000033.1"/>
</dbReference>
<evidence type="ECO:0000313" key="2">
    <source>
        <dbReference type="EMBL" id="HCM31737.1"/>
    </source>
</evidence>